<organism evidence="2 3">
    <name type="scientific">Neorhizobium lilium</name>
    <dbReference type="NCBI Taxonomy" id="2503024"/>
    <lineage>
        <taxon>Bacteria</taxon>
        <taxon>Pseudomonadati</taxon>
        <taxon>Pseudomonadota</taxon>
        <taxon>Alphaproteobacteria</taxon>
        <taxon>Hyphomicrobiales</taxon>
        <taxon>Rhizobiaceae</taxon>
        <taxon>Rhizobium/Agrobacterium group</taxon>
        <taxon>Neorhizobium</taxon>
    </lineage>
</organism>
<dbReference type="OrthoDB" id="1523552at2"/>
<keyword evidence="1" id="KW-0812">Transmembrane</keyword>
<evidence type="ECO:0000313" key="3">
    <source>
        <dbReference type="Proteomes" id="UP000287687"/>
    </source>
</evidence>
<dbReference type="EMBL" id="SBIP01000003">
    <property type="protein sequence ID" value="RWX77252.1"/>
    <property type="molecule type" value="Genomic_DNA"/>
</dbReference>
<dbReference type="RefSeq" id="WP_128444165.1">
    <property type="nucleotide sequence ID" value="NZ_SBIP01000003.1"/>
</dbReference>
<dbReference type="AlphaFoldDB" id="A0A444LGE9"/>
<comment type="caution">
    <text evidence="2">The sequence shown here is derived from an EMBL/GenBank/DDBJ whole genome shotgun (WGS) entry which is preliminary data.</text>
</comment>
<name>A0A444LGE9_9HYPH</name>
<dbReference type="Proteomes" id="UP000287687">
    <property type="component" value="Unassembled WGS sequence"/>
</dbReference>
<dbReference type="InterPro" id="IPR010865">
    <property type="entry name" value="DUF1499"/>
</dbReference>
<keyword evidence="3" id="KW-1185">Reference proteome</keyword>
<evidence type="ECO:0000256" key="1">
    <source>
        <dbReference type="SAM" id="Phobius"/>
    </source>
</evidence>
<evidence type="ECO:0000313" key="2">
    <source>
        <dbReference type="EMBL" id="RWX77252.1"/>
    </source>
</evidence>
<dbReference type="Pfam" id="PF07386">
    <property type="entry name" value="DUF1499"/>
    <property type="match status" value="1"/>
</dbReference>
<feature type="transmembrane region" description="Helical" evidence="1">
    <location>
        <begin position="45"/>
        <end position="71"/>
    </location>
</feature>
<sequence>MTVRFVRPVSHSAHAGHKLAVSSLLLALIAGLAHRFGPLTEPDLLALLFLSAAIAAASVLLSVVGLLRFWQVGAEGGMAAAKGLLYAAIPLCTVGFGLVSYFTLPPLYDVSTDIADPPAFVAEPHAGQQWLPRPSTMTSADRRAQLAAYPALTGRRYEGALDRVYQGVQKAAASARIAITRREGMSLVAPDISAKAAPRDEQAPVPDVAPIPVPRPEPLLTPASGSPGDVLLQGETRTLILGLKFDVVIRLREDAETTSVDMRVQSRYGPHDLGMGAAIAEDFLTRLDAELLGLAGG</sequence>
<keyword evidence="1" id="KW-0472">Membrane</keyword>
<proteinExistence type="predicted"/>
<accession>A0A444LGE9</accession>
<reference evidence="2 3" key="1">
    <citation type="submission" date="2019-01" db="EMBL/GenBank/DDBJ databases">
        <title>The draft genome of Rhizobium sp. 24NR.</title>
        <authorList>
            <person name="Liu L."/>
            <person name="Liang L."/>
            <person name="Shi S."/>
            <person name="Xu L."/>
            <person name="Wang X."/>
            <person name="Li L."/>
            <person name="Zhang X."/>
        </authorList>
    </citation>
    <scope>NUCLEOTIDE SEQUENCE [LARGE SCALE GENOMIC DNA]</scope>
    <source>
        <strain evidence="2 3">24NR</strain>
    </source>
</reference>
<keyword evidence="1" id="KW-1133">Transmembrane helix</keyword>
<protein>
    <submittedName>
        <fullName evidence="2">DUF1499 domain-containing protein</fullName>
    </submittedName>
</protein>
<gene>
    <name evidence="2" type="ORF">EPK99_16570</name>
</gene>
<feature type="transmembrane region" description="Helical" evidence="1">
    <location>
        <begin position="83"/>
        <end position="104"/>
    </location>
</feature>